<dbReference type="InterPro" id="IPR025302">
    <property type="entry name" value="DrrA1/2-like_C"/>
</dbReference>
<evidence type="ECO:0000256" key="9">
    <source>
        <dbReference type="ARBA" id="ARBA00049985"/>
    </source>
</evidence>
<proteinExistence type="inferred from homology"/>
<dbReference type="SMART" id="SM00382">
    <property type="entry name" value="AAA"/>
    <property type="match status" value="1"/>
</dbReference>
<name>A0A940WV51_9ACTN</name>
<dbReference type="PROSITE" id="PS00211">
    <property type="entry name" value="ABC_TRANSPORTER_1"/>
    <property type="match status" value="1"/>
</dbReference>
<evidence type="ECO:0000313" key="11">
    <source>
        <dbReference type="EMBL" id="MBP2707766.1"/>
    </source>
</evidence>
<comment type="caution">
    <text evidence="11">The sequence shown here is derived from an EMBL/GenBank/DDBJ whole genome shotgun (WGS) entry which is preliminary data.</text>
</comment>
<dbReference type="InterPro" id="IPR005894">
    <property type="entry name" value="DrrA"/>
</dbReference>
<dbReference type="PROSITE" id="PS50893">
    <property type="entry name" value="ABC_TRANSPORTER_2"/>
    <property type="match status" value="1"/>
</dbReference>
<dbReference type="Pfam" id="PF13732">
    <property type="entry name" value="DrrA1-3_C"/>
    <property type="match status" value="1"/>
</dbReference>
<dbReference type="Proteomes" id="UP000674234">
    <property type="component" value="Unassembled WGS sequence"/>
</dbReference>
<dbReference type="GO" id="GO:0043215">
    <property type="term" value="P:daunorubicin transport"/>
    <property type="evidence" value="ECO:0007669"/>
    <property type="project" value="InterPro"/>
</dbReference>
<dbReference type="PANTHER" id="PTHR42711:SF19">
    <property type="entry name" value="DOXORUBICIN RESISTANCE ATP-BINDING PROTEIN DRRA"/>
    <property type="match status" value="1"/>
</dbReference>
<evidence type="ECO:0000256" key="6">
    <source>
        <dbReference type="ARBA" id="ARBA00022967"/>
    </source>
</evidence>
<dbReference type="Gene3D" id="3.40.50.300">
    <property type="entry name" value="P-loop containing nucleotide triphosphate hydrolases"/>
    <property type="match status" value="1"/>
</dbReference>
<dbReference type="InterPro" id="IPR050763">
    <property type="entry name" value="ABC_transporter_ATP-binding"/>
</dbReference>
<dbReference type="AlphaFoldDB" id="A0A940WV51"/>
<keyword evidence="8" id="KW-0046">Antibiotic resistance</keyword>
<dbReference type="InterPro" id="IPR003439">
    <property type="entry name" value="ABC_transporter-like_ATP-bd"/>
</dbReference>
<accession>A0A940WV51</accession>
<dbReference type="GO" id="GO:0005886">
    <property type="term" value="C:plasma membrane"/>
    <property type="evidence" value="ECO:0007669"/>
    <property type="project" value="UniProtKB-SubCell"/>
</dbReference>
<evidence type="ECO:0000256" key="5">
    <source>
        <dbReference type="ARBA" id="ARBA00022840"/>
    </source>
</evidence>
<keyword evidence="4" id="KW-0547">Nucleotide-binding</keyword>
<dbReference type="NCBIfam" id="TIGR01188">
    <property type="entry name" value="drrA"/>
    <property type="match status" value="1"/>
</dbReference>
<evidence type="ECO:0000256" key="1">
    <source>
        <dbReference type="ARBA" id="ARBA00004413"/>
    </source>
</evidence>
<comment type="similarity">
    <text evidence="9">Belongs to the ABC transporter superfamily. Drug exporter-1 (DrugE1) (TC 3.A.1.105) family.</text>
</comment>
<keyword evidence="5 11" id="KW-0067">ATP-binding</keyword>
<keyword evidence="3" id="KW-1003">Cell membrane</keyword>
<evidence type="ECO:0000313" key="12">
    <source>
        <dbReference type="Proteomes" id="UP000674234"/>
    </source>
</evidence>
<keyword evidence="7" id="KW-0472">Membrane</keyword>
<dbReference type="SUPFAM" id="SSF52540">
    <property type="entry name" value="P-loop containing nucleoside triphosphate hydrolases"/>
    <property type="match status" value="1"/>
</dbReference>
<organism evidence="11 12">
    <name type="scientific">Microbispora oryzae</name>
    <dbReference type="NCBI Taxonomy" id="2806554"/>
    <lineage>
        <taxon>Bacteria</taxon>
        <taxon>Bacillati</taxon>
        <taxon>Actinomycetota</taxon>
        <taxon>Actinomycetes</taxon>
        <taxon>Streptosporangiales</taxon>
        <taxon>Streptosporangiaceae</taxon>
        <taxon>Microbispora</taxon>
    </lineage>
</organism>
<dbReference type="InterPro" id="IPR027417">
    <property type="entry name" value="P-loop_NTPase"/>
</dbReference>
<dbReference type="EMBL" id="JAFCNB010000023">
    <property type="protein sequence ID" value="MBP2707766.1"/>
    <property type="molecule type" value="Genomic_DNA"/>
</dbReference>
<sequence>MRKRYGAVEALDGIDLDVPEGSVCGLLGPNGAGKTTLVRVLTTLLRPDGGTARVAGCDVVADAARLRHRIGLAGQHAALDEVLTGHQNLELFGRLYHLPRRTARRRAGELLDRFGLTDAGGRPVRTYSGGMRRRLDLAASLIVAPPVLFLDEPTTGLDPRSRLALWDMLRELVAEGTTLLLTTQYLDEADHLARQIVVIDAGRVAAAGSPSQLKAKVGGDRVDVAFREAGDLARGVEVVRGVLPGEPDIDHGERRLAVRVDEGVAALVKVATALDAAGVGVEDLGLRRPTLDEVFLRLTEANAA</sequence>
<dbReference type="GO" id="GO:0046677">
    <property type="term" value="P:response to antibiotic"/>
    <property type="evidence" value="ECO:0007669"/>
    <property type="project" value="UniProtKB-KW"/>
</dbReference>
<evidence type="ECO:0000256" key="4">
    <source>
        <dbReference type="ARBA" id="ARBA00022741"/>
    </source>
</evidence>
<evidence type="ECO:0000256" key="2">
    <source>
        <dbReference type="ARBA" id="ARBA00022448"/>
    </source>
</evidence>
<evidence type="ECO:0000256" key="3">
    <source>
        <dbReference type="ARBA" id="ARBA00022475"/>
    </source>
</evidence>
<reference evidence="11" key="1">
    <citation type="submission" date="2021-02" db="EMBL/GenBank/DDBJ databases">
        <title>Draft genome sequence of Microbispora sp. RL4-1S isolated from rice leaves in Thailand.</title>
        <authorList>
            <person name="Muangham S."/>
            <person name="Duangmal K."/>
        </authorList>
    </citation>
    <scope>NUCLEOTIDE SEQUENCE</scope>
    <source>
        <strain evidence="11">RL4-1S</strain>
    </source>
</reference>
<keyword evidence="12" id="KW-1185">Reference proteome</keyword>
<evidence type="ECO:0000256" key="8">
    <source>
        <dbReference type="ARBA" id="ARBA00023251"/>
    </source>
</evidence>
<evidence type="ECO:0000259" key="10">
    <source>
        <dbReference type="PROSITE" id="PS50893"/>
    </source>
</evidence>
<dbReference type="InterPro" id="IPR017871">
    <property type="entry name" value="ABC_transporter-like_CS"/>
</dbReference>
<dbReference type="PANTHER" id="PTHR42711">
    <property type="entry name" value="ABC TRANSPORTER ATP-BINDING PROTEIN"/>
    <property type="match status" value="1"/>
</dbReference>
<dbReference type="InterPro" id="IPR003593">
    <property type="entry name" value="AAA+_ATPase"/>
</dbReference>
<comment type="subcellular location">
    <subcellularLocation>
        <location evidence="1">Cell membrane</location>
        <topology evidence="1">Peripheral membrane protein</topology>
        <orientation evidence="1">Cytoplasmic side</orientation>
    </subcellularLocation>
</comment>
<evidence type="ECO:0000256" key="7">
    <source>
        <dbReference type="ARBA" id="ARBA00023136"/>
    </source>
</evidence>
<dbReference type="GO" id="GO:1900753">
    <property type="term" value="P:doxorubicin transport"/>
    <property type="evidence" value="ECO:0007669"/>
    <property type="project" value="InterPro"/>
</dbReference>
<dbReference type="GO" id="GO:0016887">
    <property type="term" value="F:ATP hydrolysis activity"/>
    <property type="evidence" value="ECO:0007669"/>
    <property type="project" value="InterPro"/>
</dbReference>
<dbReference type="Pfam" id="PF00005">
    <property type="entry name" value="ABC_tran"/>
    <property type="match status" value="1"/>
</dbReference>
<gene>
    <name evidence="11" type="ORF">JOL79_28695</name>
</gene>
<feature type="domain" description="ABC transporter" evidence="10">
    <location>
        <begin position="1"/>
        <end position="226"/>
    </location>
</feature>
<dbReference type="GO" id="GO:0005524">
    <property type="term" value="F:ATP binding"/>
    <property type="evidence" value="ECO:0007669"/>
    <property type="project" value="UniProtKB-KW"/>
</dbReference>
<keyword evidence="2" id="KW-0813">Transport</keyword>
<keyword evidence="6" id="KW-1278">Translocase</keyword>
<protein>
    <submittedName>
        <fullName evidence="11">ATP-binding cassette domain-containing protein</fullName>
    </submittedName>
</protein>